<organism evidence="3 4">
    <name type="scientific">Algisphaera agarilytica</name>
    <dbReference type="NCBI Taxonomy" id="1385975"/>
    <lineage>
        <taxon>Bacteria</taxon>
        <taxon>Pseudomonadati</taxon>
        <taxon>Planctomycetota</taxon>
        <taxon>Phycisphaerae</taxon>
        <taxon>Phycisphaerales</taxon>
        <taxon>Phycisphaeraceae</taxon>
        <taxon>Algisphaera</taxon>
    </lineage>
</organism>
<evidence type="ECO:0000256" key="1">
    <source>
        <dbReference type="SAM" id="MobiDB-lite"/>
    </source>
</evidence>
<evidence type="ECO:0000256" key="2">
    <source>
        <dbReference type="SAM" id="Phobius"/>
    </source>
</evidence>
<sequence length="287" mass="30824">MPKPKHQPGIENEPHLSGQPFTPDPAEARAVQKLSRQGPDAAGVQAHHDVFDEPVMRVRPGELITRDWSCDQCGYNLRGTKVGEPCPECGHKLLLAPTTDTQGTGYSAWLVDRMALTSAAKSWGVVLGIMALGGPWAVLGAFIATFGGVLAIVVVGPAVEEVMKIGLIALIIEVRPYLFRSRGQIYAAAVGSGLMFAVIENLIYLNIYFPNPGADLIAWRWVVCTALHVGCSAVAAIGAVAVWQTVVGERRRPRRGPVELRWLVLAILIHGAYNAAVTVAEVGGYIF</sequence>
<feature type="region of interest" description="Disordered" evidence="1">
    <location>
        <begin position="1"/>
        <end position="48"/>
    </location>
</feature>
<dbReference type="AlphaFoldDB" id="A0A7X0H7G2"/>
<feature type="transmembrane region" description="Helical" evidence="2">
    <location>
        <begin position="262"/>
        <end position="286"/>
    </location>
</feature>
<reference evidence="3 4" key="1">
    <citation type="submission" date="2020-08" db="EMBL/GenBank/DDBJ databases">
        <title>Genomic Encyclopedia of Type Strains, Phase IV (KMG-IV): sequencing the most valuable type-strain genomes for metagenomic binning, comparative biology and taxonomic classification.</title>
        <authorList>
            <person name="Goeker M."/>
        </authorList>
    </citation>
    <scope>NUCLEOTIDE SEQUENCE [LARGE SCALE GENOMIC DNA]</scope>
    <source>
        <strain evidence="3 4">DSM 103725</strain>
    </source>
</reference>
<accession>A0A7X0H7G2</accession>
<dbReference type="Proteomes" id="UP000541810">
    <property type="component" value="Unassembled WGS sequence"/>
</dbReference>
<evidence type="ECO:0000313" key="4">
    <source>
        <dbReference type="Proteomes" id="UP000541810"/>
    </source>
</evidence>
<evidence type="ECO:0000313" key="3">
    <source>
        <dbReference type="EMBL" id="MBB6430692.1"/>
    </source>
</evidence>
<protein>
    <submittedName>
        <fullName evidence="3">Putative Zn-ribbon and HTH transcriptional regulator</fullName>
    </submittedName>
</protein>
<feature type="transmembrane region" description="Helical" evidence="2">
    <location>
        <begin position="185"/>
        <end position="207"/>
    </location>
</feature>
<dbReference type="Pfam" id="PF13367">
    <property type="entry name" value="PrsW-protease"/>
    <property type="match status" value="1"/>
</dbReference>
<proteinExistence type="predicted"/>
<keyword evidence="2" id="KW-1133">Transmembrane helix</keyword>
<comment type="caution">
    <text evidence="3">The sequence shown here is derived from an EMBL/GenBank/DDBJ whole genome shotgun (WGS) entry which is preliminary data.</text>
</comment>
<keyword evidence="2" id="KW-0812">Transmembrane</keyword>
<dbReference type="InterPro" id="IPR026898">
    <property type="entry name" value="PrsW"/>
</dbReference>
<keyword evidence="4" id="KW-1185">Reference proteome</keyword>
<feature type="transmembrane region" description="Helical" evidence="2">
    <location>
        <begin position="123"/>
        <end position="156"/>
    </location>
</feature>
<gene>
    <name evidence="3" type="ORF">HNQ40_002498</name>
</gene>
<name>A0A7X0H7G2_9BACT</name>
<dbReference type="EMBL" id="JACHGY010000001">
    <property type="protein sequence ID" value="MBB6430692.1"/>
    <property type="molecule type" value="Genomic_DNA"/>
</dbReference>
<keyword evidence="2" id="KW-0472">Membrane</keyword>
<dbReference type="GO" id="GO:0008233">
    <property type="term" value="F:peptidase activity"/>
    <property type="evidence" value="ECO:0007669"/>
    <property type="project" value="InterPro"/>
</dbReference>
<feature type="transmembrane region" description="Helical" evidence="2">
    <location>
        <begin position="219"/>
        <end position="242"/>
    </location>
</feature>
<dbReference type="RefSeq" id="WP_184678191.1">
    <property type="nucleotide sequence ID" value="NZ_JACHGY010000001.1"/>
</dbReference>